<dbReference type="GO" id="GO:0008444">
    <property type="term" value="F:CDP-diacylglycerol-glycerol-3-phosphate 3-phosphatidyltransferase activity"/>
    <property type="evidence" value="ECO:0007669"/>
    <property type="project" value="UniProtKB-EC"/>
</dbReference>
<gene>
    <name evidence="19" type="ORF">BET03_12010</name>
</gene>
<evidence type="ECO:0000256" key="9">
    <source>
        <dbReference type="ARBA" id="ARBA00022692"/>
    </source>
</evidence>
<dbReference type="InterPro" id="IPR004570">
    <property type="entry name" value="Phosphatidylglycerol_P_synth"/>
</dbReference>
<accession>A0A419T316</accession>
<organism evidence="19 20">
    <name type="scientific">Thermohalobacter berrensis</name>
    <dbReference type="NCBI Taxonomy" id="99594"/>
    <lineage>
        <taxon>Bacteria</taxon>
        <taxon>Bacillati</taxon>
        <taxon>Bacillota</taxon>
        <taxon>Tissierellia</taxon>
        <taxon>Tissierellales</taxon>
        <taxon>Thermohalobacteraceae</taxon>
        <taxon>Thermohalobacter</taxon>
    </lineage>
</organism>
<dbReference type="AlphaFoldDB" id="A0A419T316"/>
<dbReference type="Proteomes" id="UP000284177">
    <property type="component" value="Unassembled WGS sequence"/>
</dbReference>
<evidence type="ECO:0000256" key="13">
    <source>
        <dbReference type="ARBA" id="ARBA00023209"/>
    </source>
</evidence>
<keyword evidence="12 18" id="KW-0472">Membrane</keyword>
<feature type="transmembrane region" description="Helical" evidence="18">
    <location>
        <begin position="6"/>
        <end position="25"/>
    </location>
</feature>
<comment type="similarity">
    <text evidence="4 17">Belongs to the CDP-alcohol phosphatidyltransferase class-I family.</text>
</comment>
<evidence type="ECO:0000256" key="2">
    <source>
        <dbReference type="ARBA" id="ARBA00004141"/>
    </source>
</evidence>
<dbReference type="EMBL" id="MCIB01000015">
    <property type="protein sequence ID" value="RKD31798.1"/>
    <property type="molecule type" value="Genomic_DNA"/>
</dbReference>
<protein>
    <recommendedName>
        <fullName evidence="6">CDP-diacylglycerol--glycerol-3-phosphate 3-phosphatidyltransferase</fullName>
        <ecNumber evidence="5">2.7.8.5</ecNumber>
    </recommendedName>
    <alternativeName>
        <fullName evidence="15">Phosphatidylglycerophosphate synthase</fullName>
    </alternativeName>
</protein>
<keyword evidence="20" id="KW-1185">Reference proteome</keyword>
<keyword evidence="11" id="KW-0443">Lipid metabolism</keyword>
<dbReference type="Gene3D" id="1.20.120.1760">
    <property type="match status" value="1"/>
</dbReference>
<evidence type="ECO:0000313" key="20">
    <source>
        <dbReference type="Proteomes" id="UP000284177"/>
    </source>
</evidence>
<dbReference type="EC" id="2.7.8.5" evidence="5"/>
<dbReference type="OrthoDB" id="9796672at2"/>
<dbReference type="PROSITE" id="PS00379">
    <property type="entry name" value="CDP_ALCOHOL_P_TRANSF"/>
    <property type="match status" value="1"/>
</dbReference>
<name>A0A419T316_9FIRM</name>
<comment type="catalytic activity">
    <reaction evidence="16">
        <text>a CDP-1,2-diacyl-sn-glycerol + sn-glycerol 3-phosphate = a 1,2-diacyl-sn-glycero-3-phospho-(1'-sn-glycero-3'-phosphate) + CMP + H(+)</text>
        <dbReference type="Rhea" id="RHEA:12593"/>
        <dbReference type="ChEBI" id="CHEBI:15378"/>
        <dbReference type="ChEBI" id="CHEBI:57597"/>
        <dbReference type="ChEBI" id="CHEBI:58332"/>
        <dbReference type="ChEBI" id="CHEBI:60110"/>
        <dbReference type="ChEBI" id="CHEBI:60377"/>
        <dbReference type="EC" id="2.7.8.5"/>
    </reaction>
</comment>
<feature type="transmembrane region" description="Helical" evidence="18">
    <location>
        <begin position="147"/>
        <end position="166"/>
    </location>
</feature>
<dbReference type="InterPro" id="IPR048254">
    <property type="entry name" value="CDP_ALCOHOL_P_TRANSF_CS"/>
</dbReference>
<dbReference type="InterPro" id="IPR050324">
    <property type="entry name" value="CDP-alcohol_PTase-I"/>
</dbReference>
<proteinExistence type="inferred from homology"/>
<comment type="caution">
    <text evidence="19">The sequence shown here is derived from an EMBL/GenBank/DDBJ whole genome shotgun (WGS) entry which is preliminary data.</text>
</comment>
<dbReference type="GO" id="GO:0016020">
    <property type="term" value="C:membrane"/>
    <property type="evidence" value="ECO:0007669"/>
    <property type="project" value="UniProtKB-SubCell"/>
</dbReference>
<keyword evidence="13" id="KW-0594">Phospholipid biosynthesis</keyword>
<reference evidence="19 20" key="1">
    <citation type="submission" date="2016-08" db="EMBL/GenBank/DDBJ databases">
        <title>Novel Firmicutes and Novel Genomes.</title>
        <authorList>
            <person name="Poppleton D.I."/>
            <person name="Gribaldo S."/>
        </authorList>
    </citation>
    <scope>NUCLEOTIDE SEQUENCE [LARGE SCALE GENOMIC DNA]</scope>
    <source>
        <strain evidence="19 20">CTT3</strain>
    </source>
</reference>
<keyword evidence="10 18" id="KW-1133">Transmembrane helix</keyword>
<evidence type="ECO:0000256" key="16">
    <source>
        <dbReference type="ARBA" id="ARBA00048586"/>
    </source>
</evidence>
<dbReference type="InterPro" id="IPR043130">
    <property type="entry name" value="CDP-OH_PTrfase_TM_dom"/>
</dbReference>
<evidence type="ECO:0000256" key="11">
    <source>
        <dbReference type="ARBA" id="ARBA00023098"/>
    </source>
</evidence>
<feature type="transmembrane region" description="Helical" evidence="18">
    <location>
        <begin position="122"/>
        <end position="141"/>
    </location>
</feature>
<comment type="function">
    <text evidence="1">This protein catalyzes the committed step to the synthesis of the acidic phospholipids.</text>
</comment>
<evidence type="ECO:0000256" key="15">
    <source>
        <dbReference type="ARBA" id="ARBA00033018"/>
    </source>
</evidence>
<evidence type="ECO:0000256" key="5">
    <source>
        <dbReference type="ARBA" id="ARBA00013170"/>
    </source>
</evidence>
<comment type="pathway">
    <text evidence="3">Phospholipid metabolism; phosphatidylglycerol biosynthesis; phosphatidylglycerol from CDP-diacylglycerol: step 1/2.</text>
</comment>
<dbReference type="InterPro" id="IPR000462">
    <property type="entry name" value="CDP-OH_P_trans"/>
</dbReference>
<evidence type="ECO:0000256" key="3">
    <source>
        <dbReference type="ARBA" id="ARBA00005042"/>
    </source>
</evidence>
<feature type="transmembrane region" description="Helical" evidence="18">
    <location>
        <begin position="32"/>
        <end position="51"/>
    </location>
</feature>
<dbReference type="RefSeq" id="WP_120169143.1">
    <property type="nucleotide sequence ID" value="NZ_MCIB01000015.1"/>
</dbReference>
<dbReference type="PANTHER" id="PTHR14269">
    <property type="entry name" value="CDP-DIACYLGLYCEROL--GLYCEROL-3-PHOSPHATE 3-PHOSPHATIDYLTRANSFERASE-RELATED"/>
    <property type="match status" value="1"/>
</dbReference>
<evidence type="ECO:0000256" key="18">
    <source>
        <dbReference type="SAM" id="Phobius"/>
    </source>
</evidence>
<dbReference type="GO" id="GO:0006655">
    <property type="term" value="P:phosphatidylglycerol biosynthetic process"/>
    <property type="evidence" value="ECO:0007669"/>
    <property type="project" value="UniProtKB-UniPathway"/>
</dbReference>
<dbReference type="PANTHER" id="PTHR14269:SF62">
    <property type="entry name" value="CDP-DIACYLGLYCEROL--GLYCEROL-3-PHOSPHATE 3-PHOSPHATIDYLTRANSFERASE 1, CHLOROPLASTIC"/>
    <property type="match status" value="1"/>
</dbReference>
<evidence type="ECO:0000256" key="7">
    <source>
        <dbReference type="ARBA" id="ARBA00022516"/>
    </source>
</evidence>
<evidence type="ECO:0000256" key="4">
    <source>
        <dbReference type="ARBA" id="ARBA00010441"/>
    </source>
</evidence>
<sequence>MNIPNILTIFRFFLIPIFITIFYSPIDNNIKYAIYIFILAGITDVLDGYIARNFNMVTKWGTVLDPLADKLMQLTVLVCFTDKNFLPIWVILVIGIKEILMIIGALFLYYFADKTVVPANKFGKLATVFFYAAILVIAFTSNITIKYVFVGLTLLLTIIAFVNYLIGFNKISKVTNIVDK</sequence>
<evidence type="ECO:0000313" key="19">
    <source>
        <dbReference type="EMBL" id="RKD31798.1"/>
    </source>
</evidence>
<keyword evidence="9 18" id="KW-0812">Transmembrane</keyword>
<evidence type="ECO:0000256" key="14">
    <source>
        <dbReference type="ARBA" id="ARBA00023264"/>
    </source>
</evidence>
<feature type="transmembrane region" description="Helical" evidence="18">
    <location>
        <begin position="86"/>
        <end position="110"/>
    </location>
</feature>
<evidence type="ECO:0000256" key="6">
    <source>
        <dbReference type="ARBA" id="ARBA00014944"/>
    </source>
</evidence>
<evidence type="ECO:0000256" key="8">
    <source>
        <dbReference type="ARBA" id="ARBA00022679"/>
    </source>
</evidence>
<keyword evidence="14" id="KW-1208">Phospholipid metabolism</keyword>
<evidence type="ECO:0000256" key="10">
    <source>
        <dbReference type="ARBA" id="ARBA00022989"/>
    </source>
</evidence>
<dbReference type="Pfam" id="PF01066">
    <property type="entry name" value="CDP-OH_P_transf"/>
    <property type="match status" value="1"/>
</dbReference>
<evidence type="ECO:0000256" key="1">
    <source>
        <dbReference type="ARBA" id="ARBA00003973"/>
    </source>
</evidence>
<keyword evidence="7" id="KW-0444">Lipid biosynthesis</keyword>
<comment type="subcellular location">
    <subcellularLocation>
        <location evidence="2">Membrane</location>
        <topology evidence="2">Multi-pass membrane protein</topology>
    </subcellularLocation>
</comment>
<dbReference type="PIRSF" id="PIRSF000847">
    <property type="entry name" value="Phos_ph_gly_syn"/>
    <property type="match status" value="1"/>
</dbReference>
<evidence type="ECO:0000256" key="12">
    <source>
        <dbReference type="ARBA" id="ARBA00023136"/>
    </source>
</evidence>
<keyword evidence="8 17" id="KW-0808">Transferase</keyword>
<evidence type="ECO:0000256" key="17">
    <source>
        <dbReference type="RuleBase" id="RU003750"/>
    </source>
</evidence>
<dbReference type="UniPathway" id="UPA00084">
    <property type="reaction ID" value="UER00503"/>
</dbReference>